<feature type="compositionally biased region" description="Gly residues" evidence="1">
    <location>
        <begin position="1006"/>
        <end position="1018"/>
    </location>
</feature>
<organism evidence="2 3">
    <name type="scientific">Tilletia horrida</name>
    <dbReference type="NCBI Taxonomy" id="155126"/>
    <lineage>
        <taxon>Eukaryota</taxon>
        <taxon>Fungi</taxon>
        <taxon>Dikarya</taxon>
        <taxon>Basidiomycota</taxon>
        <taxon>Ustilaginomycotina</taxon>
        <taxon>Exobasidiomycetes</taxon>
        <taxon>Tilletiales</taxon>
        <taxon>Tilletiaceae</taxon>
        <taxon>Tilletia</taxon>
    </lineage>
</organism>
<feature type="compositionally biased region" description="Low complexity" evidence="1">
    <location>
        <begin position="989"/>
        <end position="1005"/>
    </location>
</feature>
<dbReference type="AlphaFoldDB" id="A0AAN6GGP6"/>
<reference evidence="2" key="1">
    <citation type="journal article" date="2023" name="PhytoFront">
        <title>Draft Genome Resources of Seven Strains of Tilletia horrida, Causal Agent of Kernel Smut of Rice.</title>
        <authorList>
            <person name="Khanal S."/>
            <person name="Antony Babu S."/>
            <person name="Zhou X.G."/>
        </authorList>
    </citation>
    <scope>NUCLEOTIDE SEQUENCE</scope>
    <source>
        <strain evidence="2">TX3</strain>
    </source>
</reference>
<comment type="caution">
    <text evidence="2">The sequence shown here is derived from an EMBL/GenBank/DDBJ whole genome shotgun (WGS) entry which is preliminary data.</text>
</comment>
<feature type="region of interest" description="Disordered" evidence="1">
    <location>
        <begin position="372"/>
        <end position="393"/>
    </location>
</feature>
<feature type="region of interest" description="Disordered" evidence="1">
    <location>
        <begin position="877"/>
        <end position="905"/>
    </location>
</feature>
<name>A0AAN6GGP6_9BASI</name>
<proteinExistence type="predicted"/>
<dbReference type="EMBL" id="JAPDMQ010000027">
    <property type="protein sequence ID" value="KAK0539686.1"/>
    <property type="molecule type" value="Genomic_DNA"/>
</dbReference>
<feature type="region of interest" description="Disordered" evidence="1">
    <location>
        <begin position="806"/>
        <end position="834"/>
    </location>
</feature>
<gene>
    <name evidence="2" type="ORF">OC842_000877</name>
</gene>
<evidence type="ECO:0000313" key="2">
    <source>
        <dbReference type="EMBL" id="KAK0539686.1"/>
    </source>
</evidence>
<feature type="region of interest" description="Disordered" evidence="1">
    <location>
        <begin position="970"/>
        <end position="1018"/>
    </location>
</feature>
<keyword evidence="3" id="KW-1185">Reference proteome</keyword>
<feature type="region of interest" description="Disordered" evidence="1">
    <location>
        <begin position="537"/>
        <end position="560"/>
    </location>
</feature>
<evidence type="ECO:0000313" key="3">
    <source>
        <dbReference type="Proteomes" id="UP001176521"/>
    </source>
</evidence>
<protein>
    <submittedName>
        <fullName evidence="2">Uncharacterized protein</fullName>
    </submittedName>
</protein>
<dbReference type="Proteomes" id="UP001176521">
    <property type="component" value="Unassembled WGS sequence"/>
</dbReference>
<accession>A0AAN6GGP6</accession>
<sequence>MTQASALVRQSQTALSAAAFAASASASASASVSAASSTAHTTGWRGLSVKKLLQQQPSELGALASSLPSSAAAASFFSHQASSAQESARRTIPPAFFQSTSPFLRSGQNTNALGVPELEPFSLQSQVELRDTLLKELQGSEQMGKVKRVWDAYVALSCAPTTDADSATSLTVVNLLPFIEPRVHQEVLRCMVQRNKAEKALASVKRRMRVAEQEDVPAVSFRMHSLRPARKQHLHPVLVSRLELLASKRAPFILEQMRLASQTQLPADAPVSERTPWTADYNLVLSSFADTGNVVPLSKVWCTLTEDAAKGIGHGPDLKSYAIVMRGLYVHLQHQLEVTRKEHAGKTKETVEKAAQRKKYVGKQPLERALFEAAPAESSPSDGDAASSSARSKASYFQRKREQSILGNAYQSAKSTNLAIMRLKTVLEHLDASPLLQARVEWEHVERTRYWRKQVIDYALRVMRLGGDLQGMALLIQKEFGYRLGHPDVLEPEKEGGGDYTPMTIHTLNTIIMALGEHANATDMVVAYESLARPLGNNAPGASASPETKSNWRSAADDEEDEGLLGLTSGEAGRVSEEDAAQRGSSLFKLEWSALSFQQQQQQQPEEGAASPTLGHGFFISNPSVGGLYDMPEYAIQPSTTTLRTLVRHLCTKSLHVVHRYATLSRTPLPRGDWTARSLQAKPTPAQAQRIAENLLLEDKRRNGGDYFLLALAYLREGIDVYRNSLGRMDAALQPQSADTAKSSRSQVLSPPHLMPTATCFRPAISAAVRLRNARGLRALRALVLESMEQMQRERDILARASAHWSHELEQTQTREDELQGRPAPEREAEMNEVREQVRERERVLRELVFVVERQSKLVREEMRYLEALIVGSQALRGAEEATTTTREASEGEEASAAADGKQDGAGVGAGTSLLQIGGIDLLLRRITERRRSRRDQLEARFYSRLQSAADAEEARATLEQQVEQRRLARRARKQAAAAVTGGAGTGAERGTAPFAGEPAVAVASGGPGSGSGSGSAA</sequence>
<evidence type="ECO:0000256" key="1">
    <source>
        <dbReference type="SAM" id="MobiDB-lite"/>
    </source>
</evidence>